<dbReference type="Proteomes" id="UP001309876">
    <property type="component" value="Unassembled WGS sequence"/>
</dbReference>
<dbReference type="PRINTS" id="PR00069">
    <property type="entry name" value="ALDKETRDTASE"/>
</dbReference>
<evidence type="ECO:0000259" key="9">
    <source>
        <dbReference type="Pfam" id="PF00248"/>
    </source>
</evidence>
<feature type="binding site" evidence="7">
    <location>
        <position position="122"/>
    </location>
    <ligand>
        <name>substrate</name>
    </ligand>
</feature>
<comment type="function">
    <text evidence="3">Catalyzes the initial reaction in the xylose utilization pathway by reducing D-xylose into xylitol. Xylose is a major component of hemicelluloses such as xylan. Most fungi utilize D-xylose via three enzymatic reactions, xylose reductase (XR), xylitol dehydrogenase (XDH), and xylulokinase, to form xylulose 5-phosphate, which enters pentose phosphate pathway.</text>
</comment>
<dbReference type="FunFam" id="3.20.20.100:FF:000002">
    <property type="entry name" value="2,5-diketo-D-gluconic acid reductase A"/>
    <property type="match status" value="1"/>
</dbReference>
<keyword evidence="2" id="KW-0560">Oxidoreductase</keyword>
<dbReference type="InterPro" id="IPR020471">
    <property type="entry name" value="AKR"/>
</dbReference>
<proteinExistence type="predicted"/>
<organism evidence="10 11">
    <name type="scientific">Lithohypha guttulata</name>
    <dbReference type="NCBI Taxonomy" id="1690604"/>
    <lineage>
        <taxon>Eukaryota</taxon>
        <taxon>Fungi</taxon>
        <taxon>Dikarya</taxon>
        <taxon>Ascomycota</taxon>
        <taxon>Pezizomycotina</taxon>
        <taxon>Eurotiomycetes</taxon>
        <taxon>Chaetothyriomycetidae</taxon>
        <taxon>Chaetothyriales</taxon>
        <taxon>Trichomeriaceae</taxon>
        <taxon>Lithohypha</taxon>
    </lineage>
</organism>
<dbReference type="AlphaFoldDB" id="A0AAN7T0N7"/>
<dbReference type="PANTHER" id="PTHR11732">
    <property type="entry name" value="ALDO/KETO REDUCTASE"/>
    <property type="match status" value="1"/>
</dbReference>
<comment type="caution">
    <text evidence="10">The sequence shown here is derived from an EMBL/GenBank/DDBJ whole genome shotgun (WGS) entry which is preliminary data.</text>
</comment>
<dbReference type="InterPro" id="IPR023210">
    <property type="entry name" value="NADP_OxRdtase_dom"/>
</dbReference>
<evidence type="ECO:0000256" key="5">
    <source>
        <dbReference type="ARBA" id="ARBA00049485"/>
    </source>
</evidence>
<evidence type="ECO:0000256" key="3">
    <source>
        <dbReference type="ARBA" id="ARBA00025065"/>
    </source>
</evidence>
<sequence>MNLSHFHSYTANMATGRTFTLNTGAKIPAVGFGTWQAAPKEVEKAVEIALKSGYRHIDCAAIYRNETEVGAGIKNSGVPRDQIFITSKLWNTKHDSYENAESGLNKTLKDLGVDYLDLYLIHWPVTFASGDRWFPLDDAGVFKAYDTDVIKVWQIMEKLLATGKTKAIGVSNYNVRRLKEVLAVAKTKPAVNQIEIHPYLVQKDLVDFCKQENILLEAYSPLGNNQTGEPKTVDDAKVHAIAKELDMDPGQVLVSWGVQRGWVVLPKSVTEKRIIGNFQDRELPEKAMQELDALERHKRFNMPTRWGVNIYDEHDPAELKKIAQESGEENKTKFTV</sequence>
<dbReference type="PIRSF" id="PIRSF000097">
    <property type="entry name" value="AKR"/>
    <property type="match status" value="1"/>
</dbReference>
<dbReference type="Gene3D" id="3.20.20.100">
    <property type="entry name" value="NADP-dependent oxidoreductase domain"/>
    <property type="match status" value="1"/>
</dbReference>
<name>A0AAN7T0N7_9EURO</name>
<comment type="catalytic activity">
    <reaction evidence="5">
        <text>xylitol + NAD(+) = D-xylose + NADH + H(+)</text>
        <dbReference type="Rhea" id="RHEA:27441"/>
        <dbReference type="ChEBI" id="CHEBI:15378"/>
        <dbReference type="ChEBI" id="CHEBI:17151"/>
        <dbReference type="ChEBI" id="CHEBI:53455"/>
        <dbReference type="ChEBI" id="CHEBI:57540"/>
        <dbReference type="ChEBI" id="CHEBI:57945"/>
        <dbReference type="EC" id="1.1.1.307"/>
    </reaction>
</comment>
<feature type="domain" description="NADP-dependent oxidoreductase" evidence="9">
    <location>
        <begin position="30"/>
        <end position="295"/>
    </location>
</feature>
<accession>A0AAN7T0N7</accession>
<feature type="site" description="Lowers pKa of active site Tyr" evidence="8">
    <location>
        <position position="88"/>
    </location>
</feature>
<comment type="catalytic activity">
    <reaction evidence="4">
        <text>xylitol + NADP(+) = D-xylose + NADPH + H(+)</text>
        <dbReference type="Rhea" id="RHEA:27445"/>
        <dbReference type="ChEBI" id="CHEBI:15378"/>
        <dbReference type="ChEBI" id="CHEBI:17151"/>
        <dbReference type="ChEBI" id="CHEBI:53455"/>
        <dbReference type="ChEBI" id="CHEBI:57783"/>
        <dbReference type="ChEBI" id="CHEBI:58349"/>
        <dbReference type="EC" id="1.1.1.307"/>
    </reaction>
</comment>
<dbReference type="GO" id="GO:0016616">
    <property type="term" value="F:oxidoreductase activity, acting on the CH-OH group of donors, NAD or NADP as acceptor"/>
    <property type="evidence" value="ECO:0007669"/>
    <property type="project" value="UniProtKB-ARBA"/>
</dbReference>
<evidence type="ECO:0000256" key="2">
    <source>
        <dbReference type="ARBA" id="ARBA00023002"/>
    </source>
</evidence>
<evidence type="ECO:0000256" key="8">
    <source>
        <dbReference type="PIRSR" id="PIRSR000097-3"/>
    </source>
</evidence>
<dbReference type="PROSITE" id="PS00798">
    <property type="entry name" value="ALDOKETO_REDUCTASE_1"/>
    <property type="match status" value="1"/>
</dbReference>
<keyword evidence="11" id="KW-1185">Reference proteome</keyword>
<evidence type="ECO:0000256" key="7">
    <source>
        <dbReference type="PIRSR" id="PIRSR000097-2"/>
    </source>
</evidence>
<dbReference type="EMBL" id="JAVRRJ010000003">
    <property type="protein sequence ID" value="KAK5086797.1"/>
    <property type="molecule type" value="Genomic_DNA"/>
</dbReference>
<feature type="active site" description="Proton donor" evidence="6">
    <location>
        <position position="63"/>
    </location>
</feature>
<dbReference type="InterPro" id="IPR036812">
    <property type="entry name" value="NAD(P)_OxRdtase_dom_sf"/>
</dbReference>
<dbReference type="Pfam" id="PF00248">
    <property type="entry name" value="Aldo_ket_red"/>
    <property type="match status" value="1"/>
</dbReference>
<evidence type="ECO:0000313" key="10">
    <source>
        <dbReference type="EMBL" id="KAK5086797.1"/>
    </source>
</evidence>
<evidence type="ECO:0000256" key="4">
    <source>
        <dbReference type="ARBA" id="ARBA00047534"/>
    </source>
</evidence>
<protein>
    <recommendedName>
        <fullName evidence="1">D-xylose reductase [NAD(P)H]</fullName>
        <ecNumber evidence="1">1.1.1.307</ecNumber>
    </recommendedName>
</protein>
<dbReference type="EC" id="1.1.1.307" evidence="1"/>
<dbReference type="SUPFAM" id="SSF51430">
    <property type="entry name" value="NAD(P)-linked oxidoreductase"/>
    <property type="match status" value="1"/>
</dbReference>
<dbReference type="InterPro" id="IPR018170">
    <property type="entry name" value="Aldo/ket_reductase_CS"/>
</dbReference>
<evidence type="ECO:0000256" key="1">
    <source>
        <dbReference type="ARBA" id="ARBA00012845"/>
    </source>
</evidence>
<evidence type="ECO:0000256" key="6">
    <source>
        <dbReference type="PIRSR" id="PIRSR000097-1"/>
    </source>
</evidence>
<gene>
    <name evidence="10" type="ORF">LTR05_003965</name>
</gene>
<reference evidence="10 11" key="1">
    <citation type="submission" date="2023-08" db="EMBL/GenBank/DDBJ databases">
        <title>Black Yeasts Isolated from many extreme environments.</title>
        <authorList>
            <person name="Coleine C."/>
            <person name="Stajich J.E."/>
            <person name="Selbmann L."/>
        </authorList>
    </citation>
    <scope>NUCLEOTIDE SEQUENCE [LARGE SCALE GENOMIC DNA]</scope>
    <source>
        <strain evidence="10 11">CCFEE 5910</strain>
    </source>
</reference>
<dbReference type="PROSITE" id="PS00062">
    <property type="entry name" value="ALDOKETO_REDUCTASE_2"/>
    <property type="match status" value="1"/>
</dbReference>
<dbReference type="CDD" id="cd19071">
    <property type="entry name" value="AKR_AKR1-5-like"/>
    <property type="match status" value="1"/>
</dbReference>
<evidence type="ECO:0000313" key="11">
    <source>
        <dbReference type="Proteomes" id="UP001309876"/>
    </source>
</evidence>